<keyword evidence="5" id="KW-1185">Reference proteome</keyword>
<dbReference type="Proteomes" id="UP000666369">
    <property type="component" value="Unassembled WGS sequence"/>
</dbReference>
<dbReference type="EMBL" id="JAADJT010000002">
    <property type="protein sequence ID" value="NGZ83543.1"/>
    <property type="molecule type" value="Genomic_DNA"/>
</dbReference>
<dbReference type="SMART" id="SM00332">
    <property type="entry name" value="PP2Cc"/>
    <property type="match status" value="1"/>
</dbReference>
<feature type="region of interest" description="Disordered" evidence="1">
    <location>
        <begin position="317"/>
        <end position="336"/>
    </location>
</feature>
<name>A0ABX0FG92_9BURK</name>
<proteinExistence type="predicted"/>
<evidence type="ECO:0000259" key="2">
    <source>
        <dbReference type="SMART" id="SM00331"/>
    </source>
</evidence>
<comment type="caution">
    <text evidence="4">The sequence shown here is derived from an EMBL/GenBank/DDBJ whole genome shotgun (WGS) entry which is preliminary data.</text>
</comment>
<accession>A0ABX0FG92</accession>
<dbReference type="SUPFAM" id="SSF81606">
    <property type="entry name" value="PP2C-like"/>
    <property type="match status" value="1"/>
</dbReference>
<gene>
    <name evidence="4" type="ORF">GW587_04605</name>
</gene>
<evidence type="ECO:0000256" key="1">
    <source>
        <dbReference type="SAM" id="MobiDB-lite"/>
    </source>
</evidence>
<protein>
    <submittedName>
        <fullName evidence="4">Protein phosphatase</fullName>
    </submittedName>
</protein>
<evidence type="ECO:0000313" key="4">
    <source>
        <dbReference type="EMBL" id="NGZ83543.1"/>
    </source>
</evidence>
<feature type="domain" description="PPM-type phosphatase" evidence="3">
    <location>
        <begin position="5"/>
        <end position="308"/>
    </location>
</feature>
<evidence type="ECO:0000313" key="5">
    <source>
        <dbReference type="Proteomes" id="UP000666369"/>
    </source>
</evidence>
<evidence type="ECO:0000259" key="3">
    <source>
        <dbReference type="SMART" id="SM00332"/>
    </source>
</evidence>
<organism evidence="4 5">
    <name type="scientific">Duganella aceris</name>
    <dbReference type="NCBI Taxonomy" id="2703883"/>
    <lineage>
        <taxon>Bacteria</taxon>
        <taxon>Pseudomonadati</taxon>
        <taxon>Pseudomonadota</taxon>
        <taxon>Betaproteobacteria</taxon>
        <taxon>Burkholderiales</taxon>
        <taxon>Oxalobacteraceae</taxon>
        <taxon>Telluria group</taxon>
        <taxon>Duganella</taxon>
    </lineage>
</organism>
<dbReference type="SMART" id="SM00331">
    <property type="entry name" value="PP2C_SIG"/>
    <property type="match status" value="1"/>
</dbReference>
<sequence length="336" mass="36331">MTRITDMLNFGPGLDVAARSSASISKLQVPENQDNLLLIDADGRAVLLREQTAQTTLLPNWPHGHVRLAILDGMGGHGHGREAAEAVAAGLLRIPACATLEDLSARLDQLHADLQAHFSRPGDNDSFRRPGTTLTLLEIPPGQAPMLYHAGDSRLYEITAQAAQPLTVDHVPATAFAMHGLLGEQEWWQQVHGEHRAQISQAYILGNAFANPQVLENGLLPLDASNLPPFLGHLADRRALTVRADATYLLATDGFWSCARPQLWTRRWPALLVQPGHSAGAALDALFNDYADHPPPELHIDNVSAIVLRFAPAAQPQTSGNIDETALPTASIPSHF</sequence>
<dbReference type="RefSeq" id="WP_166099221.1">
    <property type="nucleotide sequence ID" value="NZ_JAADJT010000002.1"/>
</dbReference>
<reference evidence="5" key="1">
    <citation type="submission" date="2023-07" db="EMBL/GenBank/DDBJ databases">
        <title>Duganella aceri sp. nov., isolated from tree sap.</title>
        <authorList>
            <person name="Kim I.S."/>
        </authorList>
    </citation>
    <scope>NUCLEOTIDE SEQUENCE [LARGE SCALE GENOMIC DNA]</scope>
    <source>
        <strain evidence="5">SAP-35</strain>
    </source>
</reference>
<feature type="domain" description="PPM-type phosphatase" evidence="2">
    <location>
        <begin position="44"/>
        <end position="310"/>
    </location>
</feature>
<dbReference type="Gene3D" id="3.60.40.10">
    <property type="entry name" value="PPM-type phosphatase domain"/>
    <property type="match status" value="1"/>
</dbReference>
<dbReference type="InterPro" id="IPR036457">
    <property type="entry name" value="PPM-type-like_dom_sf"/>
</dbReference>
<dbReference type="InterPro" id="IPR001932">
    <property type="entry name" value="PPM-type_phosphatase-like_dom"/>
</dbReference>